<evidence type="ECO:0000313" key="6">
    <source>
        <dbReference type="RefSeq" id="XP_046600166.1"/>
    </source>
</evidence>
<feature type="compositionally biased region" description="Polar residues" evidence="4">
    <location>
        <begin position="10"/>
        <end position="23"/>
    </location>
</feature>
<proteinExistence type="predicted"/>
<feature type="region of interest" description="Disordered" evidence="4">
    <location>
        <begin position="231"/>
        <end position="250"/>
    </location>
</feature>
<feature type="compositionally biased region" description="Basic and acidic residues" evidence="4">
    <location>
        <begin position="98"/>
        <end position="117"/>
    </location>
</feature>
<dbReference type="InterPro" id="IPR036549">
    <property type="entry name" value="CX6/COA6-like_sf"/>
</dbReference>
<name>A0ABM3GIR3_NEOLC</name>
<evidence type="ECO:0000256" key="3">
    <source>
        <dbReference type="ARBA" id="ARBA00023157"/>
    </source>
</evidence>
<dbReference type="Gene3D" id="1.10.10.140">
    <property type="entry name" value="Cytochrome c oxidase, subunit VIb"/>
    <property type="match status" value="1"/>
</dbReference>
<dbReference type="SUPFAM" id="SSF47694">
    <property type="entry name" value="Cytochrome c oxidase subunit h"/>
    <property type="match status" value="1"/>
</dbReference>
<dbReference type="Proteomes" id="UP000829291">
    <property type="component" value="Chromosome 6"/>
</dbReference>
<evidence type="ECO:0000256" key="4">
    <source>
        <dbReference type="SAM" id="MobiDB-lite"/>
    </source>
</evidence>
<dbReference type="GeneID" id="124295191"/>
<dbReference type="PANTHER" id="PTHR11387">
    <property type="entry name" value="CYTOCHROME C OXIDASE SUBUNIT 6B"/>
    <property type="match status" value="1"/>
</dbReference>
<dbReference type="InterPro" id="IPR003213">
    <property type="entry name" value="Cyt_c_oxidase_su6B"/>
</dbReference>
<dbReference type="CDD" id="cd00926">
    <property type="entry name" value="Cyt_c_Oxidase_VIb"/>
    <property type="match status" value="1"/>
</dbReference>
<dbReference type="RefSeq" id="XP_046600166.1">
    <property type="nucleotide sequence ID" value="XM_046744210.1"/>
</dbReference>
<sequence>MSEPNKGDDTNTQNATEPDQQTVPKKYPSHITQRHKSVKTDQGISKNANESATALTDSPPEILTQVAQEPTQPEVDLSKLVNVTSDPYEPVSSPKIDSNPDSKRDENPPLEQVPKHFSENKISLGLIEVADKKESKKKINRNDLTEEELDEICAGRDGNGRYTKTRTPGLDPRFQQTNQTLRCFVMYTDFYRCENILGEGKVACQWFKDVFTSICPLDWVRKWDEAREAGRMPWSKGNSQGNFPGHSYGD</sequence>
<keyword evidence="3" id="KW-1015">Disulfide bond</keyword>
<protein>
    <submittedName>
        <fullName evidence="6">Cytochrome c oxidase subunit 6b-1-like</fullName>
    </submittedName>
</protein>
<dbReference type="InterPro" id="IPR048280">
    <property type="entry name" value="COX6B-like"/>
</dbReference>
<comment type="subcellular location">
    <subcellularLocation>
        <location evidence="1">Mitochondrion</location>
    </subcellularLocation>
</comment>
<gene>
    <name evidence="6" type="primary">LOC124295191</name>
</gene>
<evidence type="ECO:0000256" key="1">
    <source>
        <dbReference type="ARBA" id="ARBA00004173"/>
    </source>
</evidence>
<dbReference type="Pfam" id="PF02297">
    <property type="entry name" value="COX6B"/>
    <property type="match status" value="1"/>
</dbReference>
<evidence type="ECO:0000256" key="2">
    <source>
        <dbReference type="ARBA" id="ARBA00023128"/>
    </source>
</evidence>
<organism evidence="5 6">
    <name type="scientific">Neodiprion lecontei</name>
    <name type="common">Redheaded pine sawfly</name>
    <dbReference type="NCBI Taxonomy" id="441921"/>
    <lineage>
        <taxon>Eukaryota</taxon>
        <taxon>Metazoa</taxon>
        <taxon>Ecdysozoa</taxon>
        <taxon>Arthropoda</taxon>
        <taxon>Hexapoda</taxon>
        <taxon>Insecta</taxon>
        <taxon>Pterygota</taxon>
        <taxon>Neoptera</taxon>
        <taxon>Endopterygota</taxon>
        <taxon>Hymenoptera</taxon>
        <taxon>Tenthredinoidea</taxon>
        <taxon>Diprionidae</taxon>
        <taxon>Diprioninae</taxon>
        <taxon>Neodiprion</taxon>
    </lineage>
</organism>
<evidence type="ECO:0000313" key="5">
    <source>
        <dbReference type="Proteomes" id="UP000829291"/>
    </source>
</evidence>
<feature type="compositionally biased region" description="Polar residues" evidence="4">
    <location>
        <begin position="40"/>
        <end position="56"/>
    </location>
</feature>
<feature type="region of interest" description="Disordered" evidence="4">
    <location>
        <begin position="1"/>
        <end position="117"/>
    </location>
</feature>
<keyword evidence="2" id="KW-0496">Mitochondrion</keyword>
<keyword evidence="5" id="KW-1185">Reference proteome</keyword>
<reference evidence="6" key="1">
    <citation type="submission" date="2025-08" db="UniProtKB">
        <authorList>
            <consortium name="RefSeq"/>
        </authorList>
    </citation>
    <scope>IDENTIFICATION</scope>
    <source>
        <tissue evidence="6">Thorax and Abdomen</tissue>
    </source>
</reference>
<accession>A0ABM3GIR3</accession>